<keyword evidence="1" id="KW-0812">Transmembrane</keyword>
<comment type="caution">
    <text evidence="2">The sequence shown here is derived from an EMBL/GenBank/DDBJ whole genome shotgun (WGS) entry which is preliminary data.</text>
</comment>
<proteinExistence type="predicted"/>
<feature type="transmembrane region" description="Helical" evidence="1">
    <location>
        <begin position="12"/>
        <end position="30"/>
    </location>
</feature>
<keyword evidence="3" id="KW-1185">Reference proteome</keyword>
<evidence type="ECO:0000313" key="3">
    <source>
        <dbReference type="Proteomes" id="UP000239549"/>
    </source>
</evidence>
<dbReference type="Proteomes" id="UP000239549">
    <property type="component" value="Unassembled WGS sequence"/>
</dbReference>
<keyword evidence="1" id="KW-1133">Transmembrane helix</keyword>
<reference evidence="3" key="1">
    <citation type="submission" date="2018-02" db="EMBL/GenBank/DDBJ databases">
        <title>Genome sequence of Desulfocucumis palustris strain NAW-5.</title>
        <authorList>
            <person name="Watanabe M."/>
            <person name="Kojima H."/>
            <person name="Fukui M."/>
        </authorList>
    </citation>
    <scope>NUCLEOTIDE SEQUENCE [LARGE SCALE GENOMIC DNA]</scope>
    <source>
        <strain evidence="3">NAW-5</strain>
    </source>
</reference>
<keyword evidence="1" id="KW-0472">Membrane</keyword>
<name>A0A2L2XL83_9FIRM</name>
<gene>
    <name evidence="2" type="ORF">DCCM_3821</name>
</gene>
<organism evidence="2 3">
    <name type="scientific">Desulfocucumis palustris</name>
    <dbReference type="NCBI Taxonomy" id="1898651"/>
    <lineage>
        <taxon>Bacteria</taxon>
        <taxon>Bacillati</taxon>
        <taxon>Bacillota</taxon>
        <taxon>Clostridia</taxon>
        <taxon>Eubacteriales</taxon>
        <taxon>Desulfocucumaceae</taxon>
        <taxon>Desulfocucumis</taxon>
    </lineage>
</organism>
<accession>A0A2L2XL83</accession>
<evidence type="ECO:0000256" key="1">
    <source>
        <dbReference type="SAM" id="Phobius"/>
    </source>
</evidence>
<protein>
    <submittedName>
        <fullName evidence="2">Uncharacterized protein</fullName>
    </submittedName>
</protein>
<dbReference type="AlphaFoldDB" id="A0A2L2XL83"/>
<dbReference type="EMBL" id="BFAV01000150">
    <property type="protein sequence ID" value="GBF34701.1"/>
    <property type="molecule type" value="Genomic_DNA"/>
</dbReference>
<evidence type="ECO:0000313" key="2">
    <source>
        <dbReference type="EMBL" id="GBF34701.1"/>
    </source>
</evidence>
<sequence>MMQESFIARRTAGWVFSLKACAGLLLLLIGSDLLQGNLFH</sequence>